<dbReference type="PANTHER" id="PTHR13847">
    <property type="entry name" value="SARCOSINE DEHYDROGENASE-RELATED"/>
    <property type="match status" value="1"/>
</dbReference>
<dbReference type="Proteomes" id="UP000008207">
    <property type="component" value="Chromosome"/>
</dbReference>
<dbReference type="KEGG" id="mno:Mnod_3651"/>
<proteinExistence type="predicted"/>
<dbReference type="Gene3D" id="3.30.9.10">
    <property type="entry name" value="D-Amino Acid Oxidase, subunit A, domain 2"/>
    <property type="match status" value="1"/>
</dbReference>
<gene>
    <name evidence="3" type="ordered locus">Mnod_3651</name>
</gene>
<dbReference type="STRING" id="460265.Mnod_3651"/>
<dbReference type="InterPro" id="IPR036188">
    <property type="entry name" value="FAD/NAD-bd_sf"/>
</dbReference>
<dbReference type="EMBL" id="CP001349">
    <property type="protein sequence ID" value="ACL58560.1"/>
    <property type="molecule type" value="Genomic_DNA"/>
</dbReference>
<dbReference type="Gene3D" id="3.50.50.60">
    <property type="entry name" value="FAD/NAD(P)-binding domain"/>
    <property type="match status" value="2"/>
</dbReference>
<dbReference type="SUPFAM" id="SSF51905">
    <property type="entry name" value="FAD/NAD(P)-binding domain"/>
    <property type="match status" value="1"/>
</dbReference>
<protein>
    <submittedName>
        <fullName evidence="3">FAD dependent oxidoreductase</fullName>
    </submittedName>
</protein>
<dbReference type="eggNOG" id="COG0665">
    <property type="taxonomic scope" value="Bacteria"/>
</dbReference>
<dbReference type="SUPFAM" id="SSF54373">
    <property type="entry name" value="FAD-linked reductases, C-terminal domain"/>
    <property type="match status" value="1"/>
</dbReference>
<name>B8IQ60_METNO</name>
<evidence type="ECO:0000313" key="3">
    <source>
        <dbReference type="EMBL" id="ACL58560.1"/>
    </source>
</evidence>
<feature type="domain" description="FAD dependent oxidoreductase" evidence="2">
    <location>
        <begin position="4"/>
        <end position="402"/>
    </location>
</feature>
<accession>B8IQ60</accession>
<dbReference type="Pfam" id="PF01266">
    <property type="entry name" value="DAO"/>
    <property type="match status" value="1"/>
</dbReference>
<sequence>MTLHVAVIGSGIVGAATALTLVRDGCRVTLIEPGEPGGPQAASYGNGGWISPASIVPMSMPGLWRKVPGYLLDPGGPLTIRWSHLPRLAPWLLRFLRAGSSVAKVERTARALRSLLVDAPARHAALAAEIGRPELIRRQGLLYPYADRAAFAADALAWRLRWDNGVRWLELGPDELAQLEPALARHYTFGALVQEGAHCVDPGGYVAAIAATALAQGAERLHAAATGFAIEGGRLRAVQTNEGPVACDRAVVAAGIRAKDLARQAGDRIPLESERGYHVMLSPPDPAPRTPIMPGDTKMANTVMAQGLRAAGQVELASLDAPPNWRRAEILLGHIVSAYPGLAAQGRPPEEPQRWMGNRPSTPDGLPVIGTASGCADIVYAFGHGHVGLACGPVTARAASDLVQGLAPPVPLSPFSPKRFRRGRAA</sequence>
<organism evidence="3 4">
    <name type="scientific">Methylobacterium nodulans (strain LMG 21967 / CNCM I-2342 / ORS 2060)</name>
    <dbReference type="NCBI Taxonomy" id="460265"/>
    <lineage>
        <taxon>Bacteria</taxon>
        <taxon>Pseudomonadati</taxon>
        <taxon>Pseudomonadota</taxon>
        <taxon>Alphaproteobacteria</taxon>
        <taxon>Hyphomicrobiales</taxon>
        <taxon>Methylobacteriaceae</taxon>
        <taxon>Methylobacterium</taxon>
    </lineage>
</organism>
<keyword evidence="4" id="KW-1185">Reference proteome</keyword>
<keyword evidence="1" id="KW-0560">Oxidoreductase</keyword>
<dbReference type="InterPro" id="IPR006076">
    <property type="entry name" value="FAD-dep_OxRdtase"/>
</dbReference>
<dbReference type="GO" id="GO:0005737">
    <property type="term" value="C:cytoplasm"/>
    <property type="evidence" value="ECO:0007669"/>
    <property type="project" value="TreeGrafter"/>
</dbReference>
<reference evidence="3 4" key="1">
    <citation type="submission" date="2009-01" db="EMBL/GenBank/DDBJ databases">
        <title>Complete sequence of chromosome of Methylobacterium nodulans ORS 2060.</title>
        <authorList>
            <consortium name="US DOE Joint Genome Institute"/>
            <person name="Lucas S."/>
            <person name="Copeland A."/>
            <person name="Lapidus A."/>
            <person name="Glavina del Rio T."/>
            <person name="Dalin E."/>
            <person name="Tice H."/>
            <person name="Bruce D."/>
            <person name="Goodwin L."/>
            <person name="Pitluck S."/>
            <person name="Sims D."/>
            <person name="Brettin T."/>
            <person name="Detter J.C."/>
            <person name="Han C."/>
            <person name="Larimer F."/>
            <person name="Land M."/>
            <person name="Hauser L."/>
            <person name="Kyrpides N."/>
            <person name="Ivanova N."/>
            <person name="Marx C.J."/>
            <person name="Richardson P."/>
        </authorList>
    </citation>
    <scope>NUCLEOTIDE SEQUENCE [LARGE SCALE GENOMIC DNA]</scope>
    <source>
        <strain evidence="4">LMG 21967 / CNCM I-2342 / ORS 2060</strain>
    </source>
</reference>
<dbReference type="AlphaFoldDB" id="B8IQ60"/>
<dbReference type="OrthoDB" id="9805337at2"/>
<evidence type="ECO:0000256" key="1">
    <source>
        <dbReference type="ARBA" id="ARBA00023002"/>
    </source>
</evidence>
<evidence type="ECO:0000259" key="2">
    <source>
        <dbReference type="Pfam" id="PF01266"/>
    </source>
</evidence>
<dbReference type="PANTHER" id="PTHR13847:SF289">
    <property type="entry name" value="GLYCINE OXIDASE"/>
    <property type="match status" value="1"/>
</dbReference>
<dbReference type="HOGENOM" id="CLU_007884_9_0_5"/>
<evidence type="ECO:0000313" key="4">
    <source>
        <dbReference type="Proteomes" id="UP000008207"/>
    </source>
</evidence>
<dbReference type="RefSeq" id="WP_015930216.1">
    <property type="nucleotide sequence ID" value="NC_011894.1"/>
</dbReference>
<dbReference type="GO" id="GO:0016491">
    <property type="term" value="F:oxidoreductase activity"/>
    <property type="evidence" value="ECO:0007669"/>
    <property type="project" value="UniProtKB-KW"/>
</dbReference>